<keyword evidence="1" id="KW-0732">Signal</keyword>
<dbReference type="InterPro" id="IPR041662">
    <property type="entry name" value="SusD-like_2"/>
</dbReference>
<dbReference type="RefSeq" id="WP_073181881.1">
    <property type="nucleotide sequence ID" value="NZ_FQWL01000009.1"/>
</dbReference>
<evidence type="ECO:0000256" key="1">
    <source>
        <dbReference type="SAM" id="SignalP"/>
    </source>
</evidence>
<organism evidence="2 3">
    <name type="scientific">Flagellimonas flava</name>
    <dbReference type="NCBI Taxonomy" id="570519"/>
    <lineage>
        <taxon>Bacteria</taxon>
        <taxon>Pseudomonadati</taxon>
        <taxon>Bacteroidota</taxon>
        <taxon>Flavobacteriia</taxon>
        <taxon>Flavobacteriales</taxon>
        <taxon>Flavobacteriaceae</taxon>
        <taxon>Flagellimonas</taxon>
    </lineage>
</organism>
<protein>
    <submittedName>
        <fullName evidence="2">Starch-binding associating with outer membrane</fullName>
    </submittedName>
</protein>
<dbReference type="OrthoDB" id="725917at2"/>
<reference evidence="3" key="1">
    <citation type="submission" date="2016-11" db="EMBL/GenBank/DDBJ databases">
        <authorList>
            <person name="Varghese N."/>
            <person name="Submissions S."/>
        </authorList>
    </citation>
    <scope>NUCLEOTIDE SEQUENCE [LARGE SCALE GENOMIC DNA]</scope>
    <source>
        <strain evidence="3">DSM 22638</strain>
    </source>
</reference>
<dbReference type="PROSITE" id="PS51257">
    <property type="entry name" value="PROKAR_LIPOPROTEIN"/>
    <property type="match status" value="1"/>
</dbReference>
<dbReference type="Gene3D" id="1.25.40.390">
    <property type="match status" value="2"/>
</dbReference>
<feature type="chain" id="PRO_5013200508" evidence="1">
    <location>
        <begin position="27"/>
        <end position="577"/>
    </location>
</feature>
<gene>
    <name evidence="2" type="ORF">SAMN04488116_3407</name>
</gene>
<evidence type="ECO:0000313" key="2">
    <source>
        <dbReference type="EMBL" id="SHH06154.1"/>
    </source>
</evidence>
<dbReference type="EMBL" id="FQWL01000009">
    <property type="protein sequence ID" value="SHH06154.1"/>
    <property type="molecule type" value="Genomic_DNA"/>
</dbReference>
<dbReference type="AlphaFoldDB" id="A0A1M5PWJ3"/>
<dbReference type="Pfam" id="PF12771">
    <property type="entry name" value="SusD-like_2"/>
    <property type="match status" value="1"/>
</dbReference>
<dbReference type="SUPFAM" id="SSF48452">
    <property type="entry name" value="TPR-like"/>
    <property type="match status" value="1"/>
</dbReference>
<name>A0A1M5PWJ3_9FLAO</name>
<feature type="signal peptide" evidence="1">
    <location>
        <begin position="1"/>
        <end position="26"/>
    </location>
</feature>
<proteinExistence type="predicted"/>
<dbReference type="STRING" id="570519.SAMN04488116_3407"/>
<evidence type="ECO:0000313" key="3">
    <source>
        <dbReference type="Proteomes" id="UP000184532"/>
    </source>
</evidence>
<sequence length="577" mass="63228">MKIRNKHIITALFAGLLVLTSCEVSELDGTNDPNFLTPDQSAPDFFITSIQEDFARHLDGDVSGDPNDNFVSGGFQFGDGLSPLGMELTRLMQMQSRDYESTYQDSDVDDEWDNAYRGVLFDIRLMTPLAEEAGLTRHLGIAQFVEAYIISSLVDFFGDIPYTEAVQAPEIVNAKLDSAESVYAAALALLDQAIVNFTNTASSTPPVEMFYNNDYSKWVKAANTLKMKLYLQTRLVDPGAAAAFNAIVASGDYITDTADDFEFFWPGTSAAQPDNRHPRYGLNYVSNGPGDYASNWLINYMQEAADPRIRYYFYRQTAEVPGQEIDPDEQTLRCSLQTPPIHYINGGFTFCNLPNGYWGRDHGDDEGAPPDGPLRTTWGVYPAGGRFDDDSFSPVAQPTDALSNGGGGVGVTPILNAFMVDFWRAEMALVDGNAAAAQGFLEAGLTKQIAKVRAAVSVDPNADLSFEPSATDVTDFINGVVAAFGAASGDAQWDVLAENYFVAHYGNGIETYNFYRRTGFPSTLQPNREPDPGSFPRSMFYPNQAVTSNSNITQKTTLAEQVFWDNNPAGPAFPRSN</sequence>
<keyword evidence="3" id="KW-1185">Reference proteome</keyword>
<dbReference type="Proteomes" id="UP000184532">
    <property type="component" value="Unassembled WGS sequence"/>
</dbReference>
<dbReference type="InterPro" id="IPR011990">
    <property type="entry name" value="TPR-like_helical_dom_sf"/>
</dbReference>
<accession>A0A1M5PWJ3</accession>